<dbReference type="InterPro" id="IPR020095">
    <property type="entry name" value="PsdUridine_synth_TruA_C"/>
</dbReference>
<dbReference type="Gene3D" id="3.30.70.660">
    <property type="entry name" value="Pseudouridine synthase I, catalytic domain, C-terminal subdomain"/>
    <property type="match status" value="1"/>
</dbReference>
<feature type="domain" description="Pseudouridine synthase I TruA alpha/beta" evidence="4">
    <location>
        <begin position="26"/>
        <end position="101"/>
    </location>
</feature>
<name>J9F7M3_9ZZZZ</name>
<dbReference type="InterPro" id="IPR020097">
    <property type="entry name" value="PsdUridine_synth_TruA_a/b_dom"/>
</dbReference>
<evidence type="ECO:0000259" key="4">
    <source>
        <dbReference type="Pfam" id="PF01416"/>
    </source>
</evidence>
<reference evidence="5" key="1">
    <citation type="journal article" date="2012" name="PLoS ONE">
        <title>Gene sets for utilization of primary and secondary nutrition supplies in the distal gut of endangered iberian lynx.</title>
        <authorList>
            <person name="Alcaide M."/>
            <person name="Messina E."/>
            <person name="Richter M."/>
            <person name="Bargiela R."/>
            <person name="Peplies J."/>
            <person name="Huws S.A."/>
            <person name="Newbold C.J."/>
            <person name="Golyshin P.N."/>
            <person name="Simon M.A."/>
            <person name="Lopez G."/>
            <person name="Yakimov M.M."/>
            <person name="Ferrer M."/>
        </authorList>
    </citation>
    <scope>NUCLEOTIDE SEQUENCE</scope>
</reference>
<evidence type="ECO:0000313" key="5">
    <source>
        <dbReference type="EMBL" id="EJW90453.1"/>
    </source>
</evidence>
<dbReference type="GO" id="GO:0009982">
    <property type="term" value="F:pseudouridine synthase activity"/>
    <property type="evidence" value="ECO:0007669"/>
    <property type="project" value="InterPro"/>
</dbReference>
<evidence type="ECO:0000256" key="2">
    <source>
        <dbReference type="ARBA" id="ARBA00022694"/>
    </source>
</evidence>
<dbReference type="GO" id="GO:0003723">
    <property type="term" value="F:RNA binding"/>
    <property type="evidence" value="ECO:0007669"/>
    <property type="project" value="InterPro"/>
</dbReference>
<sequence>RFPIPTMRFYSHFTYVPMDVEKMREASQYLLGEHDFKSFCGANAQVKTTVREIQDIQISKEQDMITIQVRGNGFLYNMVRILVGTLMEVGAGAYPPAHIKEY</sequence>
<dbReference type="GO" id="GO:0031119">
    <property type="term" value="P:tRNA pseudouridine synthesis"/>
    <property type="evidence" value="ECO:0007669"/>
    <property type="project" value="TreeGrafter"/>
</dbReference>
<proteinExistence type="inferred from homology"/>
<evidence type="ECO:0000256" key="3">
    <source>
        <dbReference type="ARBA" id="ARBA00023235"/>
    </source>
</evidence>
<feature type="non-terminal residue" evidence="5">
    <location>
        <position position="1"/>
    </location>
</feature>
<keyword evidence="2" id="KW-0819">tRNA processing</keyword>
<dbReference type="InterPro" id="IPR020103">
    <property type="entry name" value="PsdUridine_synth_cat_dom_sf"/>
</dbReference>
<evidence type="ECO:0000256" key="1">
    <source>
        <dbReference type="ARBA" id="ARBA00009375"/>
    </source>
</evidence>
<accession>J9F7M3</accession>
<dbReference type="EMBL" id="AMCI01008833">
    <property type="protein sequence ID" value="EJW90453.1"/>
    <property type="molecule type" value="Genomic_DNA"/>
</dbReference>
<comment type="similarity">
    <text evidence="1">Belongs to the tRNA pseudouridine synthase TruA family.</text>
</comment>
<dbReference type="PANTHER" id="PTHR11142">
    <property type="entry name" value="PSEUDOURIDYLATE SYNTHASE"/>
    <property type="match status" value="1"/>
</dbReference>
<dbReference type="PANTHER" id="PTHR11142:SF0">
    <property type="entry name" value="TRNA PSEUDOURIDINE SYNTHASE-LIKE 1"/>
    <property type="match status" value="1"/>
</dbReference>
<keyword evidence="3" id="KW-0413">Isomerase</keyword>
<dbReference type="AlphaFoldDB" id="J9F7M3"/>
<comment type="caution">
    <text evidence="5">The sequence shown here is derived from an EMBL/GenBank/DDBJ whole genome shotgun (WGS) entry which is preliminary data.</text>
</comment>
<dbReference type="SUPFAM" id="SSF55120">
    <property type="entry name" value="Pseudouridine synthase"/>
    <property type="match status" value="1"/>
</dbReference>
<dbReference type="Pfam" id="PF01416">
    <property type="entry name" value="PseudoU_synth_1"/>
    <property type="match status" value="1"/>
</dbReference>
<organism evidence="5">
    <name type="scientific">gut metagenome</name>
    <dbReference type="NCBI Taxonomy" id="749906"/>
    <lineage>
        <taxon>unclassified sequences</taxon>
        <taxon>metagenomes</taxon>
        <taxon>organismal metagenomes</taxon>
    </lineage>
</organism>
<dbReference type="InterPro" id="IPR001406">
    <property type="entry name" value="PsdUridine_synth_TruA"/>
</dbReference>
<gene>
    <name evidence="5" type="ORF">EVA_21439</name>
</gene>
<protein>
    <submittedName>
        <fullName evidence="5">tRNA pseudouridine synthase A</fullName>
    </submittedName>
</protein>